<dbReference type="InterPro" id="IPR002401">
    <property type="entry name" value="Cyt_P450_E_grp-I"/>
</dbReference>
<evidence type="ECO:0000256" key="3">
    <source>
        <dbReference type="ARBA" id="ARBA00023002"/>
    </source>
</evidence>
<evidence type="ECO:0000313" key="7">
    <source>
        <dbReference type="EMBL" id="BCS28226.1"/>
    </source>
</evidence>
<feature type="binding site" description="axial binding residue" evidence="5">
    <location>
        <position position="397"/>
    </location>
    <ligand>
        <name>heme</name>
        <dbReference type="ChEBI" id="CHEBI:30413"/>
    </ligand>
    <ligandPart>
        <name>Fe</name>
        <dbReference type="ChEBI" id="CHEBI:18248"/>
    </ligandPart>
</feature>
<dbReference type="EMBL" id="AP024448">
    <property type="protein sequence ID" value="BCS28226.1"/>
    <property type="molecule type" value="Genomic_DNA"/>
</dbReference>
<gene>
    <name evidence="7" type="ORF">APUU_61274A</name>
</gene>
<keyword evidence="3 6" id="KW-0560">Oxidoreductase</keyword>
<dbReference type="OrthoDB" id="1103324at2759"/>
<dbReference type="GO" id="GO:0005506">
    <property type="term" value="F:iron ion binding"/>
    <property type="evidence" value="ECO:0007669"/>
    <property type="project" value="InterPro"/>
</dbReference>
<dbReference type="InterPro" id="IPR050364">
    <property type="entry name" value="Cytochrome_P450_fung"/>
</dbReference>
<dbReference type="PRINTS" id="PR00463">
    <property type="entry name" value="EP450I"/>
</dbReference>
<keyword evidence="8" id="KW-1185">Reference proteome</keyword>
<reference evidence="7" key="1">
    <citation type="submission" date="2021-01" db="EMBL/GenBank/DDBJ databases">
        <authorList>
            <consortium name="Aspergillus puulaauensis MK2 genome sequencing consortium"/>
            <person name="Kazuki M."/>
            <person name="Futagami T."/>
        </authorList>
    </citation>
    <scope>NUCLEOTIDE SEQUENCE</scope>
    <source>
        <strain evidence="7">MK2</strain>
    </source>
</reference>
<dbReference type="PROSITE" id="PS00086">
    <property type="entry name" value="CYTOCHROME_P450"/>
    <property type="match status" value="1"/>
</dbReference>
<protein>
    <recommendedName>
        <fullName evidence="9">O-methylsterigmatocystin oxidoreductase</fullName>
    </recommendedName>
</protein>
<dbReference type="InterPro" id="IPR001128">
    <property type="entry name" value="Cyt_P450"/>
</dbReference>
<evidence type="ECO:0000256" key="2">
    <source>
        <dbReference type="ARBA" id="ARBA00022723"/>
    </source>
</evidence>
<dbReference type="Pfam" id="PF00067">
    <property type="entry name" value="p450"/>
    <property type="match status" value="1"/>
</dbReference>
<comment type="cofactor">
    <cofactor evidence="5">
        <name>heme</name>
        <dbReference type="ChEBI" id="CHEBI:30413"/>
    </cofactor>
</comment>
<name>A0A7R8AR92_9EURO</name>
<accession>A0A7R8AR92</accession>
<dbReference type="CDD" id="cd11065">
    <property type="entry name" value="CYP64-like"/>
    <property type="match status" value="1"/>
</dbReference>
<dbReference type="PANTHER" id="PTHR46300:SF11">
    <property type="entry name" value="OXIDOREDUCTASE, PUTATIVE-RELATED"/>
    <property type="match status" value="1"/>
</dbReference>
<dbReference type="GO" id="GO:0004497">
    <property type="term" value="F:monooxygenase activity"/>
    <property type="evidence" value="ECO:0007669"/>
    <property type="project" value="UniProtKB-KW"/>
</dbReference>
<organism evidence="7 8">
    <name type="scientific">Aspergillus puulaauensis</name>
    <dbReference type="NCBI Taxonomy" id="1220207"/>
    <lineage>
        <taxon>Eukaryota</taxon>
        <taxon>Fungi</taxon>
        <taxon>Dikarya</taxon>
        <taxon>Ascomycota</taxon>
        <taxon>Pezizomycotina</taxon>
        <taxon>Eurotiomycetes</taxon>
        <taxon>Eurotiomycetidae</taxon>
        <taxon>Eurotiales</taxon>
        <taxon>Aspergillaceae</taxon>
        <taxon>Aspergillus</taxon>
    </lineage>
</organism>
<dbReference type="GeneID" id="64978223"/>
<reference evidence="7" key="2">
    <citation type="submission" date="2021-02" db="EMBL/GenBank/DDBJ databases">
        <title>Aspergillus puulaauensis MK2 genome sequence.</title>
        <authorList>
            <person name="Futagami T."/>
            <person name="Mori K."/>
            <person name="Kadooka C."/>
            <person name="Tanaka T."/>
        </authorList>
    </citation>
    <scope>NUCLEOTIDE SEQUENCE</scope>
    <source>
        <strain evidence="7">MK2</strain>
    </source>
</reference>
<dbReference type="InterPro" id="IPR036396">
    <property type="entry name" value="Cyt_P450_sf"/>
</dbReference>
<evidence type="ECO:0000256" key="4">
    <source>
        <dbReference type="ARBA" id="ARBA00023004"/>
    </source>
</evidence>
<keyword evidence="4 5" id="KW-0408">Iron</keyword>
<comment type="similarity">
    <text evidence="1 6">Belongs to the cytochrome P450 family.</text>
</comment>
<dbReference type="SUPFAM" id="SSF48264">
    <property type="entry name" value="Cytochrome P450"/>
    <property type="match status" value="1"/>
</dbReference>
<dbReference type="InterPro" id="IPR017972">
    <property type="entry name" value="Cyt_P450_CS"/>
</dbReference>
<evidence type="ECO:0000313" key="8">
    <source>
        <dbReference type="Proteomes" id="UP000654913"/>
    </source>
</evidence>
<keyword evidence="6" id="KW-0503">Monooxygenase</keyword>
<evidence type="ECO:0000256" key="1">
    <source>
        <dbReference type="ARBA" id="ARBA00010617"/>
    </source>
</evidence>
<dbReference type="AlphaFoldDB" id="A0A7R8AR92"/>
<dbReference type="Proteomes" id="UP000654913">
    <property type="component" value="Chromosome 6"/>
</dbReference>
<dbReference type="KEGG" id="apuu:APUU_61274A"/>
<evidence type="ECO:0008006" key="9">
    <source>
        <dbReference type="Google" id="ProtNLM"/>
    </source>
</evidence>
<keyword evidence="2 5" id="KW-0479">Metal-binding</keyword>
<dbReference type="Gene3D" id="1.10.630.10">
    <property type="entry name" value="Cytochrome P450"/>
    <property type="match status" value="1"/>
</dbReference>
<sequence length="494" mass="56672">MGRQPQRQLQKWAFQYGDLFKVRLGREEWIYVNSPAAVKEIFDKQSQHSSSRAPSPVVSDLLSGGMRFLLMPYSPDWRRLRAIVHKLLTPKSSNAFMPSQLFEAKQLLWDILTDNANQENFYMHIRRYTTSVVMTSTYGRRVPVWDCEDIHEIYGLMQEFSEAAQPGRNIAETFPVLAKLPRWMQWWRKEALQSFHRQAAIWMKYWTTLREQMDSKQAPECFVKQFIETDYAKHGISELQASFVAGTMIEAGSETTSSALNSCVKYFAAYPEAQAKAYAEVRRVVGDNRIPTFGDEHDLPYIRASVKEVLRIRPVTNIGSPHYTTADIVYKDYFIPANSVVSINQYALHFDPARYKDPEDFMPDRYLNHPLKAGAYAAHPDPYERDHFDFGAGRRICPGMHLAENSLFITIACIIWAFEIMPPLEDGKAAEVDVSDAAYEDGVNTLPKPSKLRFVPRNARVENTLRTEWERAKEDGYMLGQVKVDAEGVVAHGT</sequence>
<dbReference type="PANTHER" id="PTHR46300">
    <property type="entry name" value="P450, PUTATIVE (EUROFUNG)-RELATED-RELATED"/>
    <property type="match status" value="1"/>
</dbReference>
<dbReference type="RefSeq" id="XP_041560412.1">
    <property type="nucleotide sequence ID" value="XM_041694598.1"/>
</dbReference>
<dbReference type="GO" id="GO:0016705">
    <property type="term" value="F:oxidoreductase activity, acting on paired donors, with incorporation or reduction of molecular oxygen"/>
    <property type="evidence" value="ECO:0007669"/>
    <property type="project" value="InterPro"/>
</dbReference>
<dbReference type="GO" id="GO:0020037">
    <property type="term" value="F:heme binding"/>
    <property type="evidence" value="ECO:0007669"/>
    <property type="project" value="InterPro"/>
</dbReference>
<evidence type="ECO:0000256" key="6">
    <source>
        <dbReference type="RuleBase" id="RU000461"/>
    </source>
</evidence>
<proteinExistence type="inferred from homology"/>
<keyword evidence="5 6" id="KW-0349">Heme</keyword>
<dbReference type="PRINTS" id="PR00385">
    <property type="entry name" value="P450"/>
</dbReference>
<evidence type="ECO:0000256" key="5">
    <source>
        <dbReference type="PIRSR" id="PIRSR602401-1"/>
    </source>
</evidence>